<keyword evidence="11" id="KW-0812">Transmembrane</keyword>
<reference evidence="13" key="1">
    <citation type="submission" date="2015-07" db="EMBL/GenBank/DDBJ databases">
        <title>Reconstructing the complex evolutionary history of mobile plasmids in red algal genomes.</title>
        <authorList>
            <person name="Lee J."/>
            <person name="Kim K.M."/>
            <person name="Yang E.C."/>
            <person name="Miller K.A."/>
            <person name="Boo S.M."/>
            <person name="Bhattacharya D."/>
            <person name="Yoon H.S."/>
        </authorList>
    </citation>
    <scope>NUCLEOTIDE SEQUENCE</scope>
</reference>
<dbReference type="EMBL" id="KT266788">
    <property type="protein sequence ID" value="AMK96825.1"/>
    <property type="molecule type" value="Genomic_DNA"/>
</dbReference>
<keyword evidence="11" id="KW-0472">Membrane</keyword>
<organism evidence="13">
    <name type="scientific">Agarophyton chilense</name>
    <name type="common">Red seaweed</name>
    <name type="synonym">Gracilaria chilensis</name>
    <dbReference type="NCBI Taxonomy" id="2510777"/>
    <lineage>
        <taxon>Eukaryota</taxon>
        <taxon>Rhodophyta</taxon>
        <taxon>Florideophyceae</taxon>
        <taxon>Rhodymeniophycidae</taxon>
        <taxon>Gracilariales</taxon>
        <taxon>Gracilariaceae</taxon>
        <taxon>Agarophyton</taxon>
    </lineage>
</organism>
<proteinExistence type="inferred from homology"/>
<keyword evidence="8" id="KW-0413">Isomerase</keyword>
<evidence type="ECO:0000256" key="8">
    <source>
        <dbReference type="ARBA" id="ARBA00023235"/>
    </source>
</evidence>
<dbReference type="InterPro" id="IPR027417">
    <property type="entry name" value="P-loop_NTPase"/>
</dbReference>
<dbReference type="PANTHER" id="PTHR30153:SF2">
    <property type="entry name" value="REPLICATIVE DNA HELICASE"/>
    <property type="match status" value="1"/>
</dbReference>
<evidence type="ECO:0000256" key="2">
    <source>
        <dbReference type="ARBA" id="ARBA00022705"/>
    </source>
</evidence>
<dbReference type="GO" id="GO:0016787">
    <property type="term" value="F:hydrolase activity"/>
    <property type="evidence" value="ECO:0007669"/>
    <property type="project" value="UniProtKB-KW"/>
</dbReference>
<keyword evidence="2" id="KW-0235">DNA replication</keyword>
<dbReference type="GO" id="GO:0006260">
    <property type="term" value="P:DNA replication"/>
    <property type="evidence" value="ECO:0007669"/>
    <property type="project" value="UniProtKB-KW"/>
</dbReference>
<evidence type="ECO:0000256" key="1">
    <source>
        <dbReference type="ARBA" id="ARBA00008428"/>
    </source>
</evidence>
<keyword evidence="7" id="KW-0238">DNA-binding</keyword>
<evidence type="ECO:0000259" key="12">
    <source>
        <dbReference type="PROSITE" id="PS51199"/>
    </source>
</evidence>
<evidence type="ECO:0000256" key="6">
    <source>
        <dbReference type="ARBA" id="ARBA00022840"/>
    </source>
</evidence>
<dbReference type="PROSITE" id="PS51199">
    <property type="entry name" value="SF4_HELICASE"/>
    <property type="match status" value="1"/>
</dbReference>
<comment type="catalytic activity">
    <reaction evidence="10">
        <text>ATP + H2O = ADP + phosphate + H(+)</text>
        <dbReference type="Rhea" id="RHEA:13065"/>
        <dbReference type="ChEBI" id="CHEBI:15377"/>
        <dbReference type="ChEBI" id="CHEBI:15378"/>
        <dbReference type="ChEBI" id="CHEBI:30616"/>
        <dbReference type="ChEBI" id="CHEBI:43474"/>
        <dbReference type="ChEBI" id="CHEBI:456216"/>
        <dbReference type="EC" id="5.6.2.3"/>
    </reaction>
</comment>
<feature type="transmembrane region" description="Helical" evidence="11">
    <location>
        <begin position="444"/>
        <end position="465"/>
    </location>
</feature>
<geneLocation type="plastid" evidence="13"/>
<feature type="domain" description="SF4 helicase" evidence="12">
    <location>
        <begin position="189"/>
        <end position="395"/>
    </location>
</feature>
<dbReference type="InterPro" id="IPR036185">
    <property type="entry name" value="DNA_heli_DnaB-like_N_sf"/>
</dbReference>
<evidence type="ECO:0000256" key="3">
    <source>
        <dbReference type="ARBA" id="ARBA00022741"/>
    </source>
</evidence>
<name>A0A141SEV7_AGACH</name>
<evidence type="ECO:0000313" key="13">
    <source>
        <dbReference type="EMBL" id="AMK96825.1"/>
    </source>
</evidence>
<dbReference type="GO" id="GO:0005829">
    <property type="term" value="C:cytosol"/>
    <property type="evidence" value="ECO:0007669"/>
    <property type="project" value="TreeGrafter"/>
</dbReference>
<sequence length="594" mass="69022">MYSIILDSTLPQNYIAEEILLGTILIYPTVFPQVMPFLKSDSFFVESHKLIYTSLVTLHKAEKIDILQLFYFLNDSEILYDIGGIFKIIELMRQSHVFMPSINTYVYVQELMKLINNSYIKRLVIQYGHNVIKLANINELPSYQLYNKVSEYLESTVYKIPKQNLMTFSDLLSDLLVQLKYENLNLTTSSLNQTMLLSGFQQLDQFIQGFQGGDLIVIAGRPSVGKTSFVINIISNIISTISLRLCFFSLEMSKIQIVSKFVAISSGVSTQNITFSKLTLDEWYSLNKICSNLMQYDIYINDTPNMSVDYIEYTSKLLHQDTGSIQLIVIDYLQLVQLEGFTNHTRTQELGYITRKLKLLAQYLDIPVIILSQLNRSIETRVNKLPLLSDLRESGCIVNHSHLNLNFFNKFHSHSFNNFRNIIHNNLIKFSAIKSLFNFSIHALYFQFSIQYSFSLCFFFCVLSLTHNHKLYLKKGWHKFSHYLENSICIMNYSFNFDLYILEYIYMPRSMYYDYVSVFDMKEPNYMMLLLNNFIIHNSIEQDADIVIILSKFDRDISSTNVIDISLCKNRNGATGLCTLLFTPVINKFSDIEV</sequence>
<dbReference type="Pfam" id="PF03796">
    <property type="entry name" value="DnaB_C"/>
    <property type="match status" value="1"/>
</dbReference>
<keyword evidence="13" id="KW-0934">Plastid</keyword>
<dbReference type="GO" id="GO:0003677">
    <property type="term" value="F:DNA binding"/>
    <property type="evidence" value="ECO:0007669"/>
    <property type="project" value="UniProtKB-KW"/>
</dbReference>
<dbReference type="AlphaFoldDB" id="A0A141SEV7"/>
<evidence type="ECO:0000256" key="10">
    <source>
        <dbReference type="ARBA" id="ARBA00048954"/>
    </source>
</evidence>
<keyword evidence="6" id="KW-0067">ATP-binding</keyword>
<protein>
    <recommendedName>
        <fullName evidence="9">DNA 5'-3' helicase</fullName>
        <ecNumber evidence="9">5.6.2.3</ecNumber>
    </recommendedName>
</protein>
<dbReference type="PANTHER" id="PTHR30153">
    <property type="entry name" value="REPLICATIVE DNA HELICASE DNAB"/>
    <property type="match status" value="1"/>
</dbReference>
<dbReference type="InterPro" id="IPR016136">
    <property type="entry name" value="DNA_helicase_N/primase_C"/>
</dbReference>
<dbReference type="GO" id="GO:0043139">
    <property type="term" value="F:5'-3' DNA helicase activity"/>
    <property type="evidence" value="ECO:0007669"/>
    <property type="project" value="UniProtKB-EC"/>
</dbReference>
<evidence type="ECO:0000256" key="4">
    <source>
        <dbReference type="ARBA" id="ARBA00022801"/>
    </source>
</evidence>
<gene>
    <name evidence="13" type="primary">dnaB</name>
    <name evidence="13" type="ORF">Gchil_187</name>
</gene>
<dbReference type="RefSeq" id="YP_009244583.1">
    <property type="nucleotide sequence ID" value="NC_029860.1"/>
</dbReference>
<keyword evidence="3" id="KW-0547">Nucleotide-binding</keyword>
<dbReference type="EC" id="5.6.2.3" evidence="9"/>
<evidence type="ECO:0000256" key="9">
    <source>
        <dbReference type="ARBA" id="ARBA00044969"/>
    </source>
</evidence>
<dbReference type="SUPFAM" id="SSF52540">
    <property type="entry name" value="P-loop containing nucleoside triphosphate hydrolases"/>
    <property type="match status" value="1"/>
</dbReference>
<accession>A0A141SEV7</accession>
<dbReference type="Gene3D" id="3.40.50.300">
    <property type="entry name" value="P-loop containing nucleotide triphosphate hydrolases"/>
    <property type="match status" value="2"/>
</dbReference>
<dbReference type="GeneID" id="27219556"/>
<keyword evidence="11" id="KW-1133">Transmembrane helix</keyword>
<evidence type="ECO:0000256" key="7">
    <source>
        <dbReference type="ARBA" id="ARBA00023125"/>
    </source>
</evidence>
<dbReference type="Gene3D" id="1.10.860.10">
    <property type="entry name" value="DNAb Helicase, Chain A"/>
    <property type="match status" value="1"/>
</dbReference>
<dbReference type="SUPFAM" id="SSF48024">
    <property type="entry name" value="N-terminal domain of DnaB helicase"/>
    <property type="match status" value="1"/>
</dbReference>
<keyword evidence="4" id="KW-0378">Hydrolase</keyword>
<evidence type="ECO:0000256" key="11">
    <source>
        <dbReference type="SAM" id="Phobius"/>
    </source>
</evidence>
<keyword evidence="5 13" id="KW-0347">Helicase</keyword>
<dbReference type="Pfam" id="PF00772">
    <property type="entry name" value="DnaB"/>
    <property type="match status" value="1"/>
</dbReference>
<evidence type="ECO:0000256" key="5">
    <source>
        <dbReference type="ARBA" id="ARBA00022806"/>
    </source>
</evidence>
<dbReference type="InterPro" id="IPR007694">
    <property type="entry name" value="DNA_helicase_DnaB-like_C"/>
</dbReference>
<dbReference type="GO" id="GO:0005524">
    <property type="term" value="F:ATP binding"/>
    <property type="evidence" value="ECO:0007669"/>
    <property type="project" value="UniProtKB-KW"/>
</dbReference>
<comment type="similarity">
    <text evidence="1">Belongs to the helicase family. DnaB subfamily.</text>
</comment>
<dbReference type="InterPro" id="IPR007693">
    <property type="entry name" value="DNA_helicase_DnaB-like_N"/>
</dbReference>